<reference evidence="1 4" key="1">
    <citation type="submission" date="2018-11" db="EMBL/GenBank/DDBJ databases">
        <title>Bradyrhizobium sp. nov., isolated from effective nodules of peanut in China.</title>
        <authorList>
            <person name="Li Y."/>
        </authorList>
    </citation>
    <scope>NUCLEOTIDE SEQUENCE [LARGE SCALE GENOMIC DNA]</scope>
    <source>
        <strain evidence="1 4">CCBAU 51770</strain>
        <strain evidence="2 3">CCBAU 51781</strain>
    </source>
</reference>
<organism evidence="1 4">
    <name type="scientific">Bradyrhizobium zhanjiangense</name>
    <dbReference type="NCBI Taxonomy" id="1325107"/>
    <lineage>
        <taxon>Bacteria</taxon>
        <taxon>Pseudomonadati</taxon>
        <taxon>Pseudomonadota</taxon>
        <taxon>Alphaproteobacteria</taxon>
        <taxon>Hyphomicrobiales</taxon>
        <taxon>Nitrobacteraceae</taxon>
        <taxon>Bradyrhizobium</taxon>
    </lineage>
</organism>
<proteinExistence type="predicted"/>
<protein>
    <submittedName>
        <fullName evidence="1">Uncharacterized protein</fullName>
    </submittedName>
</protein>
<evidence type="ECO:0000313" key="4">
    <source>
        <dbReference type="Proteomes" id="UP000290174"/>
    </source>
</evidence>
<comment type="caution">
    <text evidence="1">The sequence shown here is derived from an EMBL/GenBank/DDBJ whole genome shotgun (WGS) entry which is preliminary data.</text>
</comment>
<accession>A0A4Q0Q754</accession>
<dbReference type="Proteomes" id="UP000289946">
    <property type="component" value="Unassembled WGS sequence"/>
</dbReference>
<dbReference type="Proteomes" id="UP000290174">
    <property type="component" value="Unassembled WGS sequence"/>
</dbReference>
<name>A0A4Q0Q754_9BRAD</name>
<evidence type="ECO:0000313" key="1">
    <source>
        <dbReference type="EMBL" id="RXG85081.1"/>
    </source>
</evidence>
<dbReference type="EMBL" id="RDRA01000046">
    <property type="protein sequence ID" value="RXG85393.1"/>
    <property type="molecule type" value="Genomic_DNA"/>
</dbReference>
<dbReference type="RefSeq" id="WP_128942942.1">
    <property type="nucleotide sequence ID" value="NZ_RDRA01000046.1"/>
</dbReference>
<evidence type="ECO:0000313" key="2">
    <source>
        <dbReference type="EMBL" id="RXG85393.1"/>
    </source>
</evidence>
<evidence type="ECO:0000313" key="3">
    <source>
        <dbReference type="Proteomes" id="UP000289946"/>
    </source>
</evidence>
<gene>
    <name evidence="1" type="ORF">EAS61_37005</name>
    <name evidence="2" type="ORF">EAS62_38875</name>
</gene>
<dbReference type="EMBL" id="RKMK01000062">
    <property type="protein sequence ID" value="RXG85081.1"/>
    <property type="molecule type" value="Genomic_DNA"/>
</dbReference>
<keyword evidence="3" id="KW-1185">Reference proteome</keyword>
<dbReference type="AlphaFoldDB" id="A0A4Q0Q754"/>
<sequence length="197" mass="22209">MALFDDAEGALVDCDQLFEVIDPEFSASESIRREVQVARDSNQAEPSMAASLQEDIWRAAFLSADSLDTLFEPQDIHTERILPHIERQHWQLRAMSTPPPSSLHSQQLQEQIDCIRLVGLARDYQSVCCLRGCRSAVLSLDEFSPDLVFASSIDFFNSSSMFLTQSIDVSSAVNRPFEYQTIAIRALKSPMKYSQPM</sequence>